<keyword evidence="5" id="KW-0395">Inflammatory response</keyword>
<evidence type="ECO:0000256" key="4">
    <source>
        <dbReference type="ARBA" id="ARBA00022859"/>
    </source>
</evidence>
<dbReference type="InterPro" id="IPR017281">
    <property type="entry name" value="Myelin_different_resp_MyD88"/>
</dbReference>
<dbReference type="InterPro" id="IPR034249">
    <property type="entry name" value="MyD88_Death"/>
</dbReference>
<dbReference type="GO" id="GO:0070976">
    <property type="term" value="F:TIR domain binding"/>
    <property type="evidence" value="ECO:0007669"/>
    <property type="project" value="InterPro"/>
</dbReference>
<dbReference type="SMART" id="SM00255">
    <property type="entry name" value="TIR"/>
    <property type="match status" value="1"/>
</dbReference>
<comment type="subcellular location">
    <subcellularLocation>
        <location evidence="1">Cytoplasm</location>
    </subcellularLocation>
</comment>
<evidence type="ECO:0000256" key="1">
    <source>
        <dbReference type="ARBA" id="ARBA00004496"/>
    </source>
</evidence>
<evidence type="ECO:0000259" key="7">
    <source>
        <dbReference type="PROSITE" id="PS50017"/>
    </source>
</evidence>
<organism evidence="9">
    <name type="scientific">Tridacna crocea</name>
    <name type="common">Giant clam</name>
    <dbReference type="NCBI Taxonomy" id="80833"/>
    <lineage>
        <taxon>Eukaryota</taxon>
        <taxon>Metazoa</taxon>
        <taxon>Spiralia</taxon>
        <taxon>Lophotrochozoa</taxon>
        <taxon>Mollusca</taxon>
        <taxon>Bivalvia</taxon>
        <taxon>Autobranchia</taxon>
        <taxon>Heteroconchia</taxon>
        <taxon>Euheterodonta</taxon>
        <taxon>Imparidentia</taxon>
        <taxon>Neoheterodontei</taxon>
        <taxon>Cardiida</taxon>
        <taxon>Cardioidea</taxon>
        <taxon>Cardiidae</taxon>
        <taxon>Tridacninae</taxon>
        <taxon>Tridacna</taxon>
    </lineage>
</organism>
<dbReference type="InterPro" id="IPR000488">
    <property type="entry name" value="Death_dom"/>
</dbReference>
<dbReference type="GO" id="GO:0005737">
    <property type="term" value="C:cytoplasm"/>
    <property type="evidence" value="ECO:0007669"/>
    <property type="project" value="UniProtKB-SubCell"/>
</dbReference>
<sequence length="535" mass="60430">MAGSGDEQFIDEDLILLPQYNFTPIRALRMSSRKKIAQYLDLDGVLVVIDKLDVVNNYNGLSELIGFSYLDIRNIGLQKSPTMELLEQWTVKEQCENATVGNLWSFLFQMERFDVLKDCRSNILNDCRVFEDALQLERDAEQYRLATLEQDPKVSNSEMRVDETKVVTVADVRTGQMTMYDAFICYVIENEEDRKFVRRLIAELEGKRNLRLFVPGRDDLPGSAEHTITAYLIEKRCRRLIILMSNAFWGSQVCDFQTKFAHALAPGARSKKLIPVIREKGVPLPRILKFLAVCDFTKSDMVDWVWDRLETAIIAPVPKRGDPDYEDSESCSFDDLIGIPYPVTSSRRLDDDESSQSGEVGIDNDVTRSRRDSSDMDMSMSQEVVESVPRAASGGDEKKGKSKLPSFLRRKKDQDKKSKSEIVKRDVAYARTRDNRSDVAATSKQPVECVTDKHANTKVTYDKDRQSATIDREGIENDDFTHSPSSEPFTLSSSPYSTSPYGLQPRSGGQRSDLCDSGSYDSGSNEVSSSGQVFV</sequence>
<dbReference type="AlphaFoldDB" id="A0A6M3RHX5"/>
<proteinExistence type="evidence at transcript level"/>
<dbReference type="SUPFAM" id="SSF52200">
    <property type="entry name" value="Toll/Interleukin receptor TIR domain"/>
    <property type="match status" value="1"/>
</dbReference>
<feature type="compositionally biased region" description="Low complexity" evidence="6">
    <location>
        <begin position="483"/>
        <end position="503"/>
    </location>
</feature>
<dbReference type="Gene3D" id="1.10.533.10">
    <property type="entry name" value="Death Domain, Fas"/>
    <property type="match status" value="1"/>
</dbReference>
<gene>
    <name evidence="9" type="primary">MYD88</name>
</gene>
<keyword evidence="3" id="KW-0399">Innate immunity</keyword>
<evidence type="ECO:0000256" key="6">
    <source>
        <dbReference type="SAM" id="MobiDB-lite"/>
    </source>
</evidence>
<dbReference type="InterPro" id="IPR011029">
    <property type="entry name" value="DEATH-like_dom_sf"/>
</dbReference>
<dbReference type="CDD" id="cd08312">
    <property type="entry name" value="Death_MyD88"/>
    <property type="match status" value="1"/>
</dbReference>
<feature type="domain" description="Death" evidence="7">
    <location>
        <begin position="57"/>
        <end position="123"/>
    </location>
</feature>
<dbReference type="InterPro" id="IPR000157">
    <property type="entry name" value="TIR_dom"/>
</dbReference>
<keyword evidence="2" id="KW-0963">Cytoplasm</keyword>
<keyword evidence="4" id="KW-0391">Immunity</keyword>
<dbReference type="EMBL" id="MN829819">
    <property type="protein sequence ID" value="QJD22011.1"/>
    <property type="molecule type" value="mRNA"/>
</dbReference>
<dbReference type="InterPro" id="IPR035897">
    <property type="entry name" value="Toll_tir_struct_dom_sf"/>
</dbReference>
<feature type="domain" description="TIR" evidence="8">
    <location>
        <begin position="178"/>
        <end position="313"/>
    </location>
</feature>
<dbReference type="PROSITE" id="PS50017">
    <property type="entry name" value="DEATH_DOMAIN"/>
    <property type="match status" value="1"/>
</dbReference>
<evidence type="ECO:0000256" key="2">
    <source>
        <dbReference type="ARBA" id="ARBA00022490"/>
    </source>
</evidence>
<feature type="compositionally biased region" description="Polar residues" evidence="6">
    <location>
        <begin position="519"/>
        <end position="535"/>
    </location>
</feature>
<dbReference type="Gene3D" id="3.40.50.10140">
    <property type="entry name" value="Toll/interleukin-1 receptor homology (TIR) domain"/>
    <property type="match status" value="1"/>
</dbReference>
<dbReference type="GO" id="GO:0045087">
    <property type="term" value="P:innate immune response"/>
    <property type="evidence" value="ECO:0007669"/>
    <property type="project" value="UniProtKB-KW"/>
</dbReference>
<name>A0A6M3RHX5_TRICC</name>
<reference evidence="9" key="1">
    <citation type="journal article" date="2020" name="PLoS ONE">
        <title>Mechanistic molecular responses of the giant clam Tridacna crocea to Vibrio coralliilyticus challenge.</title>
        <authorList>
            <person name="Xu D."/>
            <person name="Zhao Z."/>
            <person name="Zhou Z."/>
            <person name="Lin Y."/>
            <person name="Zhang X."/>
            <person name="Zhang Y."/>
            <person name="Zhang Y."/>
            <person name="Li J."/>
            <person name="Mao F."/>
            <person name="Xiao S."/>
            <person name="Ma H."/>
            <person name="Zhiming X."/>
            <person name="Yu Z."/>
        </authorList>
    </citation>
    <scope>NUCLEOTIDE SEQUENCE</scope>
</reference>
<dbReference type="PROSITE" id="PS50104">
    <property type="entry name" value="TIR"/>
    <property type="match status" value="1"/>
</dbReference>
<dbReference type="PANTHER" id="PTHR15079">
    <property type="entry name" value="MYD88"/>
    <property type="match status" value="1"/>
</dbReference>
<protein>
    <submittedName>
        <fullName evidence="9">Myeloid differentiation factor 88</fullName>
    </submittedName>
</protein>
<evidence type="ECO:0000256" key="5">
    <source>
        <dbReference type="ARBA" id="ARBA00023198"/>
    </source>
</evidence>
<dbReference type="Pfam" id="PF00531">
    <property type="entry name" value="Death"/>
    <property type="match status" value="1"/>
</dbReference>
<dbReference type="GO" id="GO:0043123">
    <property type="term" value="P:positive regulation of canonical NF-kappaB signal transduction"/>
    <property type="evidence" value="ECO:0007669"/>
    <property type="project" value="InterPro"/>
</dbReference>
<feature type="compositionally biased region" description="Basic and acidic residues" evidence="6">
    <location>
        <begin position="450"/>
        <end position="481"/>
    </location>
</feature>
<dbReference type="GO" id="GO:0002755">
    <property type="term" value="P:MyD88-dependent toll-like receptor signaling pathway"/>
    <property type="evidence" value="ECO:0007669"/>
    <property type="project" value="InterPro"/>
</dbReference>
<feature type="region of interest" description="Disordered" evidence="6">
    <location>
        <begin position="317"/>
        <end position="535"/>
    </location>
</feature>
<dbReference type="SUPFAM" id="SSF47986">
    <property type="entry name" value="DEATH domain"/>
    <property type="match status" value="1"/>
</dbReference>
<evidence type="ECO:0000313" key="9">
    <source>
        <dbReference type="EMBL" id="QJD22011.1"/>
    </source>
</evidence>
<accession>A0A6M3RHX5</accession>
<feature type="compositionally biased region" description="Basic and acidic residues" evidence="6">
    <location>
        <begin position="412"/>
        <end position="437"/>
    </location>
</feature>
<feature type="compositionally biased region" description="Basic and acidic residues" evidence="6">
    <location>
        <begin position="365"/>
        <end position="374"/>
    </location>
</feature>
<evidence type="ECO:0000256" key="3">
    <source>
        <dbReference type="ARBA" id="ARBA00022588"/>
    </source>
</evidence>
<dbReference type="Pfam" id="PF13676">
    <property type="entry name" value="TIR_2"/>
    <property type="match status" value="1"/>
</dbReference>
<evidence type="ECO:0000259" key="8">
    <source>
        <dbReference type="PROSITE" id="PS50104"/>
    </source>
</evidence>
<dbReference type="PANTHER" id="PTHR15079:SF3">
    <property type="entry name" value="MYELOID DIFFERENTIATION PRIMARY RESPONSE PROTEIN MYD88"/>
    <property type="match status" value="1"/>
</dbReference>